<protein>
    <recommendedName>
        <fullName evidence="3">Peptidase A2 domain-containing protein</fullName>
    </recommendedName>
</protein>
<dbReference type="InterPro" id="IPR029062">
    <property type="entry name" value="Class_I_gatase-like"/>
</dbReference>
<feature type="region of interest" description="Disordered" evidence="1">
    <location>
        <begin position="56"/>
        <end position="77"/>
    </location>
</feature>
<accession>A0AAU7QHF6</accession>
<dbReference type="SUPFAM" id="SSF52317">
    <property type="entry name" value="Class I glutamine amidotransferase-like"/>
    <property type="match status" value="1"/>
</dbReference>
<gene>
    <name evidence="2" type="ORF">ABK905_13140</name>
</gene>
<sequence length="77" mass="8189">MGTSIKILLILTSQATMGNDPRPTGVWFEELSTPYYAFIDAGAEVDIASVAGGKIPLDPHSLQSEGKNPPPQRGTFS</sequence>
<reference evidence="2" key="1">
    <citation type="submission" date="2024-06" db="EMBL/GenBank/DDBJ databases">
        <authorList>
            <person name="Coelho C."/>
            <person name="Bento M."/>
            <person name="Garcia E."/>
            <person name="Camelo A."/>
            <person name="Brandao I."/>
            <person name="Espirito Santo C."/>
            <person name="Trovao J."/>
            <person name="Verissimo A."/>
            <person name="Costa J."/>
            <person name="Tiago I."/>
        </authorList>
    </citation>
    <scope>NUCLEOTIDE SEQUENCE</scope>
    <source>
        <strain evidence="2">KWT182</strain>
    </source>
</reference>
<feature type="compositionally biased region" description="Pro residues" evidence="1">
    <location>
        <begin position="68"/>
        <end position="77"/>
    </location>
</feature>
<evidence type="ECO:0000313" key="2">
    <source>
        <dbReference type="EMBL" id="XBS71736.1"/>
    </source>
</evidence>
<dbReference type="AlphaFoldDB" id="A0AAU7QHF6"/>
<proteinExistence type="predicted"/>
<dbReference type="Gene3D" id="3.40.50.880">
    <property type="match status" value="1"/>
</dbReference>
<evidence type="ECO:0008006" key="3">
    <source>
        <dbReference type="Google" id="ProtNLM"/>
    </source>
</evidence>
<evidence type="ECO:0000256" key="1">
    <source>
        <dbReference type="SAM" id="MobiDB-lite"/>
    </source>
</evidence>
<organism evidence="2">
    <name type="scientific">Acerihabitans sp. KWT182</name>
    <dbReference type="NCBI Taxonomy" id="3157919"/>
    <lineage>
        <taxon>Bacteria</taxon>
        <taxon>Pseudomonadati</taxon>
        <taxon>Pseudomonadota</taxon>
        <taxon>Gammaproteobacteria</taxon>
        <taxon>Enterobacterales</taxon>
        <taxon>Pectobacteriaceae</taxon>
        <taxon>Acerihabitans</taxon>
    </lineage>
</organism>
<name>A0AAU7QHF6_9GAMM</name>
<dbReference type="EMBL" id="CP157947">
    <property type="protein sequence ID" value="XBS71736.1"/>
    <property type="molecule type" value="Genomic_DNA"/>
</dbReference>